<organism evidence="4 5">
    <name type="scientific">Bacteroides clarus</name>
    <dbReference type="NCBI Taxonomy" id="626929"/>
    <lineage>
        <taxon>Bacteria</taxon>
        <taxon>Pseudomonadati</taxon>
        <taxon>Bacteroidota</taxon>
        <taxon>Bacteroidia</taxon>
        <taxon>Bacteroidales</taxon>
        <taxon>Bacteroidaceae</taxon>
        <taxon>Bacteroides</taxon>
    </lineage>
</organism>
<accession>A0A1Y3YT10</accession>
<evidence type="ECO:0000259" key="3">
    <source>
        <dbReference type="Pfam" id="PF16656"/>
    </source>
</evidence>
<evidence type="ECO:0000313" key="4">
    <source>
        <dbReference type="EMBL" id="OUO00847.1"/>
    </source>
</evidence>
<evidence type="ECO:0000259" key="2">
    <source>
        <dbReference type="Pfam" id="PF13201"/>
    </source>
</evidence>
<evidence type="ECO:0000313" key="5">
    <source>
        <dbReference type="Proteomes" id="UP000195386"/>
    </source>
</evidence>
<dbReference type="GO" id="GO:0003993">
    <property type="term" value="F:acid phosphatase activity"/>
    <property type="evidence" value="ECO:0007669"/>
    <property type="project" value="InterPro"/>
</dbReference>
<evidence type="ECO:0000256" key="1">
    <source>
        <dbReference type="SAM" id="SignalP"/>
    </source>
</evidence>
<feature type="signal peptide" evidence="1">
    <location>
        <begin position="1"/>
        <end position="20"/>
    </location>
</feature>
<dbReference type="RefSeq" id="WP_087426186.1">
    <property type="nucleotide sequence ID" value="NZ_CAMMFP010000003.1"/>
</dbReference>
<sequence>MKKLFLYILLCVLCCLTSCSEEELNGNGILALSVKMGASVPSTTRTLPTLDELNNGCVVKLRNSDSKLIREYEGISTVPSSLELVTGMYTISGSAGIKVDAAYDAPYYSGSMDFEIKRNQTTPITLPLYVQNTVVTTDYTEVAAAKFKSSKVTVSMSRGALEFDKEHPELTGYFMLPTGETELDWKVEAVTVDDISYTKEGTLKDIKISTKYTLTFDYEELDPQDGGMAITLNVAEEPMLKAWNIGISRQPRIERYENGVFHSLNDPVNFALDDSGKDVDVFVLTTSELKSLTLTCPEFISKVGLKSSSIDVLTMADNVKETIKDKVTFANYYDEETTNSIVKMTFKAAFFAAFAKKEGEEDKGGDYLVVIKATDANGKYRTANLRILVSNAIVTTELVNDYAVWAHRVTVEANVNKTAYDAAESKDLAFEYRVLGSESEWDKAVATIEENNQSKMSALITGLTPGTTYEYRAWCSGQSSESPTYTFTTERTIQLKNSGFEDWSQPDKPLLLYKSGDDMYWDSGNWGSTTLSANDNVTTYDESLRAPGTTGTRSIKMKSAFVGLGSIGKFAAGNAFVGKYIKTIGTSGAQIGFGRPHAARPDKLVGYAKYNPVAINYSDLDYVKKGDMDNGYVYVAIGDWPEDGTGDNNVPFLVDTSAKKFFDKTGPNVIAYGEIIFPEATEGDGMIPFEIELKYKDTNRKAKYIILVATSSRYGDYFTGGTGSTLWLDDLELIYNND</sequence>
<gene>
    <name evidence="4" type="ORF">B5F97_09995</name>
</gene>
<dbReference type="Gene3D" id="2.60.40.10">
    <property type="entry name" value="Immunoglobulins"/>
    <property type="match status" value="1"/>
</dbReference>
<comment type="caution">
    <text evidence="4">The sequence shown here is derived from an EMBL/GenBank/DDBJ whole genome shotgun (WGS) entry which is preliminary data.</text>
</comment>
<dbReference type="Gene3D" id="2.60.120.890">
    <property type="entry name" value="BT2081, beta-jelly-roll domain"/>
    <property type="match status" value="1"/>
</dbReference>
<dbReference type="GO" id="GO:0046872">
    <property type="term" value="F:metal ion binding"/>
    <property type="evidence" value="ECO:0007669"/>
    <property type="project" value="InterPro"/>
</dbReference>
<name>A0A1Y3YT10_9BACE</name>
<protein>
    <submittedName>
        <fullName evidence="4">Uncharacterized protein</fullName>
    </submittedName>
</protein>
<dbReference type="InterPro" id="IPR015914">
    <property type="entry name" value="PAPs_N"/>
</dbReference>
<proteinExistence type="predicted"/>
<dbReference type="InterPro" id="IPR003961">
    <property type="entry name" value="FN3_dom"/>
</dbReference>
<feature type="chain" id="PRO_5012441118" evidence="1">
    <location>
        <begin position="21"/>
        <end position="738"/>
    </location>
</feature>
<feature type="domain" description="Putative carbohydrate metabolism" evidence="2">
    <location>
        <begin position="514"/>
        <end position="734"/>
    </location>
</feature>
<dbReference type="CDD" id="cd00063">
    <property type="entry name" value="FN3"/>
    <property type="match status" value="1"/>
</dbReference>
<dbReference type="EMBL" id="NFII01000008">
    <property type="protein sequence ID" value="OUO00847.1"/>
    <property type="molecule type" value="Genomic_DNA"/>
</dbReference>
<dbReference type="Pfam" id="PF16656">
    <property type="entry name" value="Pur_ac_phosph_N"/>
    <property type="match status" value="1"/>
</dbReference>
<keyword evidence="1" id="KW-0732">Signal</keyword>
<dbReference type="Proteomes" id="UP000195386">
    <property type="component" value="Unassembled WGS sequence"/>
</dbReference>
<dbReference type="Pfam" id="PF13201">
    <property type="entry name" value="PCMD"/>
    <property type="match status" value="1"/>
</dbReference>
<dbReference type="InterPro" id="IPR025112">
    <property type="entry name" value="PCMD"/>
</dbReference>
<reference evidence="5" key="1">
    <citation type="submission" date="2017-04" db="EMBL/GenBank/DDBJ databases">
        <title>Function of individual gut microbiota members based on whole genome sequencing of pure cultures obtained from chicken caecum.</title>
        <authorList>
            <person name="Medvecky M."/>
            <person name="Cejkova D."/>
            <person name="Polansky O."/>
            <person name="Karasova D."/>
            <person name="Kubasova T."/>
            <person name="Cizek A."/>
            <person name="Rychlik I."/>
        </authorList>
    </citation>
    <scope>NUCLEOTIDE SEQUENCE [LARGE SCALE GENOMIC DNA]</scope>
    <source>
        <strain evidence="5">An43</strain>
    </source>
</reference>
<feature type="domain" description="Purple acid phosphatase N-terminal" evidence="3">
    <location>
        <begin position="435"/>
        <end position="489"/>
    </location>
</feature>
<dbReference type="InterPro" id="IPR013783">
    <property type="entry name" value="Ig-like_fold"/>
</dbReference>
<dbReference type="Pfam" id="PF14900">
    <property type="entry name" value="DUF4493"/>
    <property type="match status" value="1"/>
</dbReference>
<dbReference type="InterPro" id="IPR027840">
    <property type="entry name" value="DUF4493"/>
</dbReference>
<dbReference type="InterPro" id="IPR038653">
    <property type="entry name" value="Put_CMD_sf"/>
</dbReference>
<dbReference type="AlphaFoldDB" id="A0A1Y3YT10"/>